<proteinExistence type="inferred from homology"/>
<dbReference type="InterPro" id="IPR039426">
    <property type="entry name" value="TonB-dep_rcpt-like"/>
</dbReference>
<gene>
    <name evidence="16" type="ORF">G7Y85_00585</name>
</gene>
<organism evidence="16 17">
    <name type="scientific">Solimonas terrae</name>
    <dbReference type="NCBI Taxonomy" id="1396819"/>
    <lineage>
        <taxon>Bacteria</taxon>
        <taxon>Pseudomonadati</taxon>
        <taxon>Pseudomonadota</taxon>
        <taxon>Gammaproteobacteria</taxon>
        <taxon>Nevskiales</taxon>
        <taxon>Nevskiaceae</taxon>
        <taxon>Solimonas</taxon>
    </lineage>
</organism>
<protein>
    <submittedName>
        <fullName evidence="16">TonB-dependent receptor</fullName>
    </submittedName>
</protein>
<evidence type="ECO:0000259" key="14">
    <source>
        <dbReference type="Pfam" id="PF00593"/>
    </source>
</evidence>
<dbReference type="InterPro" id="IPR000531">
    <property type="entry name" value="Beta-barrel_TonB"/>
</dbReference>
<keyword evidence="3 11" id="KW-1134">Transmembrane beta strand</keyword>
<sequence length="833" mass="88465">MLNTSSATRTAALLAALSVSAGATPALAQDAAANGAQPPATADDSAAAVGADAPAAATAEAAADGSASPADAGAATAAAPLDTIPVKVPPPRQAPAAAVDVQGPAQIAEIIVTATKRTQSIRDIPASITAFTGEDLENTGKLNLNDFVQESPGVTAAQGSPGFTRLTFRGISTDTNPYSGNAQPVGIFIGDVPFTDPYVANIIPDLSAFDLSDVEVLKGPQGTLFGGAALSGAIRYQLQEPQLDTWQARGFSQYAKPKDGSSAFTEGLSVNAPLFRDDLAVRLAYVRREYPGTMDNLRTGEKDVDASSGNQYRGQLLWQPGNWKFKYTHLQQDFQGDDQLLFTDSPRGPRASDVAITPQPSQNEFHLDSLESAYDFDGVRAVSLSSWVKRDANYTKDYTSVLIGTPPPGYPAEAGVFTHVVDNSKSFSQELRLQSDDGGPFTWLVGAYYFDYRMYFNILIDTQLNQDLLGQDSVLGSNPAVAALFALLGAPSAAATTSLLDGTSNAKSTEKALFADLSYEIADALTLSAGGRFYRTEVTGGFVGSGLLIAGNENDGPQSNSVATLKESGFNPKLSATWRFADNASIYATAAKGFRFGGLQDLPSTPTNGVPPTYKSDTLWNYEIGLRTDWLHKTLQADLTAFYIDYKNPIITQSTQGIPIAYNTNVSAAISRGFESSLLWNTPLRGLTWSLSGAVTDAHITKSFTASDGQVVEPGQEMPGAAKYQFNSSLQYLHAWKFLTLAPIASYTYVGKGYSDITHQVEINGYGSFNAGLLIGADGLWGSPKLALNVNNILDVTRPVAGGTGTTLVTRQPTETYLLNQPRTITARFSFEF</sequence>
<evidence type="ECO:0000256" key="5">
    <source>
        <dbReference type="ARBA" id="ARBA00022692"/>
    </source>
</evidence>
<dbReference type="InterPro" id="IPR036942">
    <property type="entry name" value="Beta-barrel_TonB_sf"/>
</dbReference>
<keyword evidence="5 11" id="KW-0812">Transmembrane</keyword>
<dbReference type="InterPro" id="IPR012910">
    <property type="entry name" value="Plug_dom"/>
</dbReference>
<keyword evidence="7" id="KW-0406">Ion transport</keyword>
<reference evidence="16 17" key="1">
    <citation type="journal article" date="2014" name="Int. J. Syst. Evol. Microbiol.">
        <title>Solimonas terrae sp. nov., isolated from soil.</title>
        <authorList>
            <person name="Kim S.J."/>
            <person name="Moon J.Y."/>
            <person name="Weon H.Y."/>
            <person name="Ahn J.H."/>
            <person name="Chen W.M."/>
            <person name="Kwon S.W."/>
        </authorList>
    </citation>
    <scope>NUCLEOTIDE SEQUENCE [LARGE SCALE GENOMIC DNA]</scope>
    <source>
        <strain evidence="16 17">KIS83-12</strain>
    </source>
</reference>
<comment type="similarity">
    <text evidence="11 12">Belongs to the TonB-dependent receptor family.</text>
</comment>
<evidence type="ECO:0000256" key="11">
    <source>
        <dbReference type="PROSITE-ProRule" id="PRU01360"/>
    </source>
</evidence>
<keyword evidence="16" id="KW-0675">Receptor</keyword>
<keyword evidence="13" id="KW-0732">Signal</keyword>
<evidence type="ECO:0000256" key="3">
    <source>
        <dbReference type="ARBA" id="ARBA00022452"/>
    </source>
</evidence>
<dbReference type="Gene3D" id="2.40.170.20">
    <property type="entry name" value="TonB-dependent receptor, beta-barrel domain"/>
    <property type="match status" value="1"/>
</dbReference>
<feature type="chain" id="PRO_5027008405" evidence="13">
    <location>
        <begin position="29"/>
        <end position="833"/>
    </location>
</feature>
<dbReference type="Pfam" id="PF00593">
    <property type="entry name" value="TonB_dep_Rec_b-barrel"/>
    <property type="match status" value="1"/>
</dbReference>
<keyword evidence="10 11" id="KW-0998">Cell outer membrane</keyword>
<keyword evidence="17" id="KW-1185">Reference proteome</keyword>
<evidence type="ECO:0000313" key="17">
    <source>
        <dbReference type="Proteomes" id="UP000472676"/>
    </source>
</evidence>
<keyword evidence="2 11" id="KW-0813">Transport</keyword>
<comment type="subcellular location">
    <subcellularLocation>
        <location evidence="1 11">Cell outer membrane</location>
        <topology evidence="1 11">Multi-pass membrane protein</topology>
    </subcellularLocation>
</comment>
<keyword evidence="9 11" id="KW-0472">Membrane</keyword>
<dbReference type="SUPFAM" id="SSF56935">
    <property type="entry name" value="Porins"/>
    <property type="match status" value="1"/>
</dbReference>
<dbReference type="PANTHER" id="PTHR32552">
    <property type="entry name" value="FERRICHROME IRON RECEPTOR-RELATED"/>
    <property type="match status" value="1"/>
</dbReference>
<dbReference type="GO" id="GO:0009279">
    <property type="term" value="C:cell outer membrane"/>
    <property type="evidence" value="ECO:0007669"/>
    <property type="project" value="UniProtKB-SubCell"/>
</dbReference>
<evidence type="ECO:0000256" key="13">
    <source>
        <dbReference type="SAM" id="SignalP"/>
    </source>
</evidence>
<evidence type="ECO:0000256" key="1">
    <source>
        <dbReference type="ARBA" id="ARBA00004571"/>
    </source>
</evidence>
<evidence type="ECO:0000256" key="9">
    <source>
        <dbReference type="ARBA" id="ARBA00023136"/>
    </source>
</evidence>
<evidence type="ECO:0000256" key="4">
    <source>
        <dbReference type="ARBA" id="ARBA00022496"/>
    </source>
</evidence>
<dbReference type="AlphaFoldDB" id="A0A6M2BLU8"/>
<keyword evidence="4" id="KW-0410">Iron transport</keyword>
<evidence type="ECO:0000256" key="7">
    <source>
        <dbReference type="ARBA" id="ARBA00023065"/>
    </source>
</evidence>
<dbReference type="GO" id="GO:0006826">
    <property type="term" value="P:iron ion transport"/>
    <property type="evidence" value="ECO:0007669"/>
    <property type="project" value="UniProtKB-KW"/>
</dbReference>
<accession>A0A6M2BLU8</accession>
<dbReference type="PROSITE" id="PS52016">
    <property type="entry name" value="TONB_DEPENDENT_REC_3"/>
    <property type="match status" value="1"/>
</dbReference>
<evidence type="ECO:0000256" key="8">
    <source>
        <dbReference type="ARBA" id="ARBA00023077"/>
    </source>
</evidence>
<keyword evidence="8 12" id="KW-0798">TonB box</keyword>
<dbReference type="PANTHER" id="PTHR32552:SF81">
    <property type="entry name" value="TONB-DEPENDENT OUTER MEMBRANE RECEPTOR"/>
    <property type="match status" value="1"/>
</dbReference>
<keyword evidence="6" id="KW-0408">Iron</keyword>
<feature type="domain" description="TonB-dependent receptor plug" evidence="15">
    <location>
        <begin position="121"/>
        <end position="233"/>
    </location>
</feature>
<dbReference type="Proteomes" id="UP000472676">
    <property type="component" value="Unassembled WGS sequence"/>
</dbReference>
<name>A0A6M2BLU8_9GAMM</name>
<comment type="caution">
    <text evidence="16">The sequence shown here is derived from an EMBL/GenBank/DDBJ whole genome shotgun (WGS) entry which is preliminary data.</text>
</comment>
<feature type="domain" description="TonB-dependent receptor-like beta-barrel" evidence="14">
    <location>
        <begin position="326"/>
        <end position="793"/>
    </location>
</feature>
<evidence type="ECO:0000256" key="10">
    <source>
        <dbReference type="ARBA" id="ARBA00023237"/>
    </source>
</evidence>
<evidence type="ECO:0000259" key="15">
    <source>
        <dbReference type="Pfam" id="PF07715"/>
    </source>
</evidence>
<evidence type="ECO:0000313" key="16">
    <source>
        <dbReference type="EMBL" id="NGY03251.1"/>
    </source>
</evidence>
<feature type="signal peptide" evidence="13">
    <location>
        <begin position="1"/>
        <end position="28"/>
    </location>
</feature>
<dbReference type="Pfam" id="PF07715">
    <property type="entry name" value="Plug"/>
    <property type="match status" value="1"/>
</dbReference>
<evidence type="ECO:0000256" key="6">
    <source>
        <dbReference type="ARBA" id="ARBA00023004"/>
    </source>
</evidence>
<dbReference type="RefSeq" id="WP_166250675.1">
    <property type="nucleotide sequence ID" value="NZ_JAAMOW010000001.1"/>
</dbReference>
<evidence type="ECO:0000256" key="12">
    <source>
        <dbReference type="RuleBase" id="RU003357"/>
    </source>
</evidence>
<evidence type="ECO:0000256" key="2">
    <source>
        <dbReference type="ARBA" id="ARBA00022448"/>
    </source>
</evidence>
<dbReference type="EMBL" id="JAAMOW010000001">
    <property type="protein sequence ID" value="NGY03251.1"/>
    <property type="molecule type" value="Genomic_DNA"/>
</dbReference>